<proteinExistence type="predicted"/>
<gene>
    <name evidence="3" type="ORF">ENR47_14110</name>
</gene>
<comment type="caution">
    <text evidence="3">The sequence shown here is derived from an EMBL/GenBank/DDBJ whole genome shotgun (WGS) entry which is preliminary data.</text>
</comment>
<keyword evidence="1" id="KW-0408">Iron</keyword>
<dbReference type="GO" id="GO:0046914">
    <property type="term" value="F:transition metal ion binding"/>
    <property type="evidence" value="ECO:0007669"/>
    <property type="project" value="InterPro"/>
</dbReference>
<dbReference type="InterPro" id="IPR008988">
    <property type="entry name" value="Transcriptional_repressor_C"/>
</dbReference>
<organism evidence="3">
    <name type="scientific">Oscillatoriales cyanobacterium SpSt-402</name>
    <dbReference type="NCBI Taxonomy" id="2282168"/>
    <lineage>
        <taxon>Bacteria</taxon>
        <taxon>Bacillati</taxon>
        <taxon>Cyanobacteriota</taxon>
        <taxon>Cyanophyceae</taxon>
        <taxon>Oscillatoriophycideae</taxon>
        <taxon>Oscillatoriales</taxon>
    </lineage>
</organism>
<dbReference type="AlphaFoldDB" id="A0A832M6M0"/>
<evidence type="ECO:0000313" key="3">
    <source>
        <dbReference type="EMBL" id="HGW95391.1"/>
    </source>
</evidence>
<sequence length="83" mass="9354">MTTGFSVQGASLKLLRSRERGVITRINTACDMTAQKLKMLGLIPGQYITLEQRSPRFIVRSGNDRHALNETAINAIYVRIVEY</sequence>
<dbReference type="InterPro" id="IPR038157">
    <property type="entry name" value="FeoA_core_dom"/>
</dbReference>
<dbReference type="Gene3D" id="2.30.30.90">
    <property type="match status" value="1"/>
</dbReference>
<dbReference type="EMBL" id="DSRD01000874">
    <property type="protein sequence ID" value="HGW95391.1"/>
    <property type="molecule type" value="Genomic_DNA"/>
</dbReference>
<dbReference type="SUPFAM" id="SSF50037">
    <property type="entry name" value="C-terminal domain of transcriptional repressors"/>
    <property type="match status" value="1"/>
</dbReference>
<accession>A0A832M6M0</accession>
<reference evidence="3" key="1">
    <citation type="journal article" date="2020" name="mSystems">
        <title>Genome- and Community-Level Interaction Insights into Carbon Utilization and Element Cycling Functions of Hydrothermarchaeota in Hydrothermal Sediment.</title>
        <authorList>
            <person name="Zhou Z."/>
            <person name="Liu Y."/>
            <person name="Xu W."/>
            <person name="Pan J."/>
            <person name="Luo Z.H."/>
            <person name="Li M."/>
        </authorList>
    </citation>
    <scope>NUCLEOTIDE SEQUENCE [LARGE SCALE GENOMIC DNA]</scope>
    <source>
        <strain evidence="3">SpSt-402</strain>
    </source>
</reference>
<name>A0A832M6M0_9CYAN</name>
<evidence type="ECO:0000259" key="2">
    <source>
        <dbReference type="SMART" id="SM00899"/>
    </source>
</evidence>
<feature type="domain" description="Ferrous iron transporter FeoA-like" evidence="2">
    <location>
        <begin position="10"/>
        <end position="80"/>
    </location>
</feature>
<dbReference type="SMART" id="SM00899">
    <property type="entry name" value="FeoA"/>
    <property type="match status" value="1"/>
</dbReference>
<evidence type="ECO:0000256" key="1">
    <source>
        <dbReference type="ARBA" id="ARBA00023004"/>
    </source>
</evidence>
<dbReference type="InterPro" id="IPR007167">
    <property type="entry name" value="Fe-transptr_FeoA-like"/>
</dbReference>
<dbReference type="Pfam" id="PF04023">
    <property type="entry name" value="FeoA"/>
    <property type="match status" value="1"/>
</dbReference>
<protein>
    <submittedName>
        <fullName evidence="3">Ferrous iron transport protein A</fullName>
    </submittedName>
</protein>